<feature type="transmembrane region" description="Helical" evidence="1">
    <location>
        <begin position="33"/>
        <end position="53"/>
    </location>
</feature>
<dbReference type="KEGG" id="cqn:G7Y29_07565"/>
<protein>
    <submittedName>
        <fullName evidence="2">Uncharacterized protein</fullName>
    </submittedName>
</protein>
<dbReference type="EMBL" id="CP064955">
    <property type="protein sequence ID" value="QPK82732.1"/>
    <property type="molecule type" value="Genomic_DNA"/>
</dbReference>
<accession>A0A7T0KLJ2</accession>
<keyword evidence="3" id="KW-1185">Reference proteome</keyword>
<evidence type="ECO:0000256" key="1">
    <source>
        <dbReference type="SAM" id="Phobius"/>
    </source>
</evidence>
<reference evidence="2 3" key="1">
    <citation type="submission" date="2020-11" db="EMBL/GenBank/DDBJ databases">
        <title>Corynebacterium sp. MC1420.</title>
        <authorList>
            <person name="Zhou J."/>
        </authorList>
    </citation>
    <scope>NUCLEOTIDE SEQUENCE [LARGE SCALE GENOMIC DNA]</scope>
    <source>
        <strain evidence="2 3">MC1420</strain>
    </source>
</reference>
<gene>
    <name evidence="2" type="ORF">G7Y29_07565</name>
</gene>
<organism evidence="2 3">
    <name type="scientific">Corynebacterium qintianiae</name>
    <dbReference type="NCBI Taxonomy" id="2709392"/>
    <lineage>
        <taxon>Bacteria</taxon>
        <taxon>Bacillati</taxon>
        <taxon>Actinomycetota</taxon>
        <taxon>Actinomycetes</taxon>
        <taxon>Mycobacteriales</taxon>
        <taxon>Corynebacteriaceae</taxon>
        <taxon>Corynebacterium</taxon>
    </lineage>
</organism>
<name>A0A7T0KLJ2_9CORY</name>
<sequence length="243" mass="25984">MTEQSLDDAPSDAPVDAPVDANTRLLRALPAPVFTVAYGAIVIALIAGAVVLADNASSQESAAPVVGKPARPFFPVQTDVDNVEASVRPYLITDTASARTASGVTLTGAMTDQAETDVSEFAGHVSRLLEQNCVDNMTVRSQDNVRINLWGYCYHSPGAAEIETYVEAALENSADSVSFSFYPGLPVEHQVALTWFEDTADDADAAMDSWEDIEPVGRIQQVSLSSYDPAAVRQKDVFAEPDQ</sequence>
<dbReference type="AlphaFoldDB" id="A0A7T0KLJ2"/>
<dbReference type="Proteomes" id="UP000594586">
    <property type="component" value="Chromosome"/>
</dbReference>
<keyword evidence="1" id="KW-1133">Transmembrane helix</keyword>
<evidence type="ECO:0000313" key="2">
    <source>
        <dbReference type="EMBL" id="QPK82732.1"/>
    </source>
</evidence>
<keyword evidence="1" id="KW-0812">Transmembrane</keyword>
<evidence type="ECO:0000313" key="3">
    <source>
        <dbReference type="Proteomes" id="UP000594586"/>
    </source>
</evidence>
<proteinExistence type="predicted"/>
<dbReference type="RefSeq" id="WP_165002687.1">
    <property type="nucleotide sequence ID" value="NZ_CP064955.1"/>
</dbReference>
<keyword evidence="1" id="KW-0472">Membrane</keyword>